<dbReference type="Proteomes" id="UP001596915">
    <property type="component" value="Unassembled WGS sequence"/>
</dbReference>
<accession>A0ABW2WPG8</accession>
<reference evidence="3" key="2">
    <citation type="journal article" date="2019" name="Int. J. Syst. Evol. Microbiol.">
        <title>The Global Catalogue of Microorganisms (GCM) 10K type strain sequencing project: providing services to taxonomists for standard genome sequencing and annotation.</title>
        <authorList>
            <consortium name="The Broad Institute Genomics Platform"/>
            <consortium name="The Broad Institute Genome Sequencing Center for Infectious Disease"/>
            <person name="Wu L."/>
            <person name="Ma J."/>
        </authorList>
    </citation>
    <scope>NUCLEOTIDE SEQUENCE [LARGE SCALE GENOMIC DNA]</scope>
    <source>
        <strain evidence="3">JCM 12607</strain>
    </source>
</reference>
<comment type="caution">
    <text evidence="1">The sequence shown here is derived from an EMBL/GenBank/DDBJ whole genome shotgun (WGS) entry which is preliminary data.</text>
</comment>
<reference evidence="1" key="3">
    <citation type="submission" date="2024-09" db="EMBL/GenBank/DDBJ databases">
        <authorList>
            <person name="Sun Q."/>
            <person name="Mori K."/>
        </authorList>
    </citation>
    <scope>NUCLEOTIDE SEQUENCE</scope>
    <source>
        <strain evidence="1">JCM 12607</strain>
    </source>
</reference>
<name>A0ABW2WPG8_9ACTN</name>
<organism evidence="1 3">
    <name type="scientific">Streptomyces sanglieri</name>
    <dbReference type="NCBI Taxonomy" id="193460"/>
    <lineage>
        <taxon>Bacteria</taxon>
        <taxon>Bacillati</taxon>
        <taxon>Actinomycetota</taxon>
        <taxon>Actinomycetes</taxon>
        <taxon>Kitasatosporales</taxon>
        <taxon>Streptomycetaceae</taxon>
        <taxon>Streptomyces</taxon>
    </lineage>
</organism>
<dbReference type="EMBL" id="JBHTGL010000004">
    <property type="protein sequence ID" value="MFD0621870.1"/>
    <property type="molecule type" value="Genomic_DNA"/>
</dbReference>
<protein>
    <submittedName>
        <fullName evidence="1">Uncharacterized protein</fullName>
    </submittedName>
</protein>
<evidence type="ECO:0000313" key="3">
    <source>
        <dbReference type="Proteomes" id="UP001596915"/>
    </source>
</evidence>
<reference evidence="1" key="1">
    <citation type="journal article" date="2014" name="Int. J. Syst. Evol. Microbiol.">
        <title>Complete genome of a new Firmicutes species belonging to the dominant human colonic microbiota ('Ruminococcus bicirculans') reveals two chromosomes and a selective capacity to utilize plant glucans.</title>
        <authorList>
            <consortium name="NISC Comparative Sequencing Program"/>
            <person name="Wegmann U."/>
            <person name="Louis P."/>
            <person name="Goesmann A."/>
            <person name="Henrissat B."/>
            <person name="Duncan S.H."/>
            <person name="Flint H.J."/>
        </authorList>
    </citation>
    <scope>NUCLEOTIDE SEQUENCE</scope>
    <source>
        <strain evidence="1">JCM 12607</strain>
    </source>
</reference>
<dbReference type="EMBL" id="JBHTGL010000008">
    <property type="protein sequence ID" value="MFD0629631.1"/>
    <property type="molecule type" value="Genomic_DNA"/>
</dbReference>
<proteinExistence type="predicted"/>
<evidence type="ECO:0000313" key="1">
    <source>
        <dbReference type="EMBL" id="MFD0621870.1"/>
    </source>
</evidence>
<evidence type="ECO:0000313" key="2">
    <source>
        <dbReference type="EMBL" id="MFD0629631.1"/>
    </source>
</evidence>
<sequence length="43" mass="4389">MDGSVEASLLATGFDHPDIVSFGVSTEHVVGQLTAYAGAPVLE</sequence>
<keyword evidence="3" id="KW-1185">Reference proteome</keyword>
<gene>
    <name evidence="1" type="ORF">ACFQ2K_02730</name>
    <name evidence="2" type="ORF">ACFQ2K_50505</name>
</gene>